<sequence>MNPISLIQSDSNAQTNQNIDYNYINSQHNIPHMSISPRPQQQSPTLEETEAIRRTISSGDPQGYKRRESESKQAKLQQQTGLIEEVEKFHEIMKPTIEEEMKMSKVMLPEQYKDCRIKMVLLSYILQITITRHQQSDLKIQFSKKNNGNCLTGTCAKAQSPLLYLKQLQAYLYSQQNKSQNNQMKKAKNHEQLTNEQEKIVADGTDDNGDDDQSEHAIKPKLFINGND</sequence>
<feature type="region of interest" description="Disordered" evidence="1">
    <location>
        <begin position="29"/>
        <end position="48"/>
    </location>
</feature>
<dbReference type="EMBL" id="SNRW01004961">
    <property type="protein sequence ID" value="KAA6386097.1"/>
    <property type="molecule type" value="Genomic_DNA"/>
</dbReference>
<feature type="compositionally biased region" description="Polar residues" evidence="1">
    <location>
        <begin position="37"/>
        <end position="46"/>
    </location>
</feature>
<reference evidence="2 3" key="1">
    <citation type="submission" date="2019-03" db="EMBL/GenBank/DDBJ databases">
        <title>Single cell metagenomics reveals metabolic interactions within the superorganism composed of flagellate Streblomastix strix and complex community of Bacteroidetes bacteria on its surface.</title>
        <authorList>
            <person name="Treitli S.C."/>
            <person name="Kolisko M."/>
            <person name="Husnik F."/>
            <person name="Keeling P."/>
            <person name="Hampl V."/>
        </authorList>
    </citation>
    <scope>NUCLEOTIDE SEQUENCE [LARGE SCALE GENOMIC DNA]</scope>
    <source>
        <strain evidence="2">ST1C</strain>
    </source>
</reference>
<proteinExistence type="predicted"/>
<feature type="compositionally biased region" description="Acidic residues" evidence="1">
    <location>
        <begin position="204"/>
        <end position="213"/>
    </location>
</feature>
<name>A0A5J4VU35_9EUKA</name>
<dbReference type="Proteomes" id="UP000324800">
    <property type="component" value="Unassembled WGS sequence"/>
</dbReference>
<accession>A0A5J4VU35</accession>
<evidence type="ECO:0000313" key="2">
    <source>
        <dbReference type="EMBL" id="KAA6386097.1"/>
    </source>
</evidence>
<feature type="region of interest" description="Disordered" evidence="1">
    <location>
        <begin position="54"/>
        <end position="79"/>
    </location>
</feature>
<gene>
    <name evidence="2" type="ORF">EZS28_018378</name>
</gene>
<dbReference type="AlphaFoldDB" id="A0A5J4VU35"/>
<comment type="caution">
    <text evidence="2">The sequence shown here is derived from an EMBL/GenBank/DDBJ whole genome shotgun (WGS) entry which is preliminary data.</text>
</comment>
<organism evidence="2 3">
    <name type="scientific">Streblomastix strix</name>
    <dbReference type="NCBI Taxonomy" id="222440"/>
    <lineage>
        <taxon>Eukaryota</taxon>
        <taxon>Metamonada</taxon>
        <taxon>Preaxostyla</taxon>
        <taxon>Oxymonadida</taxon>
        <taxon>Streblomastigidae</taxon>
        <taxon>Streblomastix</taxon>
    </lineage>
</organism>
<evidence type="ECO:0000313" key="3">
    <source>
        <dbReference type="Proteomes" id="UP000324800"/>
    </source>
</evidence>
<feature type="compositionally biased region" description="Basic and acidic residues" evidence="1">
    <location>
        <begin position="63"/>
        <end position="73"/>
    </location>
</feature>
<evidence type="ECO:0000256" key="1">
    <source>
        <dbReference type="SAM" id="MobiDB-lite"/>
    </source>
</evidence>
<feature type="region of interest" description="Disordered" evidence="1">
    <location>
        <begin position="180"/>
        <end position="228"/>
    </location>
</feature>
<protein>
    <submittedName>
        <fullName evidence="2">Uncharacterized protein</fullName>
    </submittedName>
</protein>
<feature type="compositionally biased region" description="Basic and acidic residues" evidence="1">
    <location>
        <begin position="189"/>
        <end position="201"/>
    </location>
</feature>